<keyword evidence="6 10" id="KW-0663">Pyridoxal phosphate</keyword>
<dbReference type="InterPro" id="IPR036052">
    <property type="entry name" value="TrpB-like_PALP_sf"/>
</dbReference>
<name>A0A087HMT0_ARAAL</name>
<evidence type="ECO:0000256" key="1">
    <source>
        <dbReference type="ARBA" id="ARBA00001933"/>
    </source>
</evidence>
<gene>
    <name evidence="12" type="ordered locus">AALP_Aa1g124900</name>
</gene>
<dbReference type="InterPro" id="IPR006654">
    <property type="entry name" value="Trp_synth_beta"/>
</dbReference>
<dbReference type="Gramene" id="KFK43432">
    <property type="protein sequence ID" value="KFK43432"/>
    <property type="gene ID" value="AALP_AA1G124900"/>
</dbReference>
<dbReference type="UniPathway" id="UPA00035">
    <property type="reaction ID" value="UER00044"/>
</dbReference>
<comment type="catalytic activity">
    <reaction evidence="9 10">
        <text>(1S,2R)-1-C-(indol-3-yl)glycerol 3-phosphate + L-serine = D-glyceraldehyde 3-phosphate + L-tryptophan + H2O</text>
        <dbReference type="Rhea" id="RHEA:10532"/>
        <dbReference type="ChEBI" id="CHEBI:15377"/>
        <dbReference type="ChEBI" id="CHEBI:33384"/>
        <dbReference type="ChEBI" id="CHEBI:57912"/>
        <dbReference type="ChEBI" id="CHEBI:58866"/>
        <dbReference type="ChEBI" id="CHEBI:59776"/>
        <dbReference type="EC" id="4.2.1.20"/>
    </reaction>
</comment>
<dbReference type="FunFam" id="3.40.50.1100:FF:000004">
    <property type="entry name" value="Tryptophan synthase beta chain"/>
    <property type="match status" value="1"/>
</dbReference>
<accession>A0A087HMT0</accession>
<reference evidence="13" key="1">
    <citation type="journal article" date="2015" name="Nat. Plants">
        <title>Genome expansion of Arabis alpina linked with retrotransposition and reduced symmetric DNA methylation.</title>
        <authorList>
            <person name="Willing E.M."/>
            <person name="Rawat V."/>
            <person name="Mandakova T."/>
            <person name="Maumus F."/>
            <person name="James G.V."/>
            <person name="Nordstroem K.J."/>
            <person name="Becker C."/>
            <person name="Warthmann N."/>
            <person name="Chica C."/>
            <person name="Szarzynska B."/>
            <person name="Zytnicki M."/>
            <person name="Albani M.C."/>
            <person name="Kiefer C."/>
            <person name="Bergonzi S."/>
            <person name="Castaings L."/>
            <person name="Mateos J.L."/>
            <person name="Berns M.C."/>
            <person name="Bujdoso N."/>
            <person name="Piofczyk T."/>
            <person name="de Lorenzo L."/>
            <person name="Barrero-Sicilia C."/>
            <person name="Mateos I."/>
            <person name="Piednoel M."/>
            <person name="Hagmann J."/>
            <person name="Chen-Min-Tao R."/>
            <person name="Iglesias-Fernandez R."/>
            <person name="Schuster S.C."/>
            <person name="Alonso-Blanco C."/>
            <person name="Roudier F."/>
            <person name="Carbonero P."/>
            <person name="Paz-Ares J."/>
            <person name="Davis S.J."/>
            <person name="Pecinka A."/>
            <person name="Quesneville H."/>
            <person name="Colot V."/>
            <person name="Lysak M.A."/>
            <person name="Weigel D."/>
            <person name="Coupland G."/>
            <person name="Schneeberger K."/>
        </authorList>
    </citation>
    <scope>NUCLEOTIDE SEQUENCE [LARGE SCALE GENOMIC DNA]</scope>
    <source>
        <strain evidence="13">cv. Pajares</strain>
    </source>
</reference>
<dbReference type="GO" id="GO:0005737">
    <property type="term" value="C:cytoplasm"/>
    <property type="evidence" value="ECO:0007669"/>
    <property type="project" value="TreeGrafter"/>
</dbReference>
<evidence type="ECO:0000256" key="9">
    <source>
        <dbReference type="ARBA" id="ARBA00049047"/>
    </source>
</evidence>
<dbReference type="GO" id="GO:0004834">
    <property type="term" value="F:tryptophan synthase activity"/>
    <property type="evidence" value="ECO:0007669"/>
    <property type="project" value="UniProtKB-EC"/>
</dbReference>
<evidence type="ECO:0000256" key="10">
    <source>
        <dbReference type="RuleBase" id="RU003663"/>
    </source>
</evidence>
<dbReference type="Pfam" id="PF00291">
    <property type="entry name" value="PALP"/>
    <property type="match status" value="1"/>
</dbReference>
<evidence type="ECO:0000313" key="13">
    <source>
        <dbReference type="Proteomes" id="UP000029120"/>
    </source>
</evidence>
<comment type="cofactor">
    <cofactor evidence="1 10">
        <name>pyridoxal 5'-phosphate</name>
        <dbReference type="ChEBI" id="CHEBI:597326"/>
    </cofactor>
</comment>
<organism evidence="12 13">
    <name type="scientific">Arabis alpina</name>
    <name type="common">Alpine rock-cress</name>
    <dbReference type="NCBI Taxonomy" id="50452"/>
    <lineage>
        <taxon>Eukaryota</taxon>
        <taxon>Viridiplantae</taxon>
        <taxon>Streptophyta</taxon>
        <taxon>Embryophyta</taxon>
        <taxon>Tracheophyta</taxon>
        <taxon>Spermatophyta</taxon>
        <taxon>Magnoliopsida</taxon>
        <taxon>eudicotyledons</taxon>
        <taxon>Gunneridae</taxon>
        <taxon>Pentapetalae</taxon>
        <taxon>rosids</taxon>
        <taxon>malvids</taxon>
        <taxon>Brassicales</taxon>
        <taxon>Brassicaceae</taxon>
        <taxon>Arabideae</taxon>
        <taxon>Arabis</taxon>
    </lineage>
</organism>
<dbReference type="HAMAP" id="MF_00133">
    <property type="entry name" value="Trp_synth_beta"/>
    <property type="match status" value="1"/>
</dbReference>
<dbReference type="EC" id="4.2.1.20" evidence="3 10"/>
<evidence type="ECO:0000259" key="11">
    <source>
        <dbReference type="Pfam" id="PF00291"/>
    </source>
</evidence>
<dbReference type="CDD" id="cd06446">
    <property type="entry name" value="Trp-synth_B"/>
    <property type="match status" value="1"/>
</dbReference>
<evidence type="ECO:0000256" key="5">
    <source>
        <dbReference type="ARBA" id="ARBA00022822"/>
    </source>
</evidence>
<dbReference type="InterPro" id="IPR006653">
    <property type="entry name" value="Trp_synth_b_CS"/>
</dbReference>
<dbReference type="PROSITE" id="PS00168">
    <property type="entry name" value="TRP_SYNTHASE_BETA"/>
    <property type="match status" value="1"/>
</dbReference>
<keyword evidence="8 10" id="KW-0456">Lyase</keyword>
<dbReference type="PANTHER" id="PTHR48077">
    <property type="entry name" value="TRYPTOPHAN SYNTHASE-RELATED"/>
    <property type="match status" value="1"/>
</dbReference>
<dbReference type="InterPro" id="IPR001926">
    <property type="entry name" value="TrpB-like_PALP"/>
</dbReference>
<evidence type="ECO:0000256" key="7">
    <source>
        <dbReference type="ARBA" id="ARBA00023141"/>
    </source>
</evidence>
<dbReference type="PANTHER" id="PTHR48077:SF4">
    <property type="entry name" value="TRYPTOPHAN SYNTHASE"/>
    <property type="match status" value="1"/>
</dbReference>
<evidence type="ECO:0000256" key="4">
    <source>
        <dbReference type="ARBA" id="ARBA00022605"/>
    </source>
</evidence>
<evidence type="ECO:0000256" key="6">
    <source>
        <dbReference type="ARBA" id="ARBA00022898"/>
    </source>
</evidence>
<dbReference type="SUPFAM" id="SSF53686">
    <property type="entry name" value="Tryptophan synthase beta subunit-like PLP-dependent enzymes"/>
    <property type="match status" value="1"/>
</dbReference>
<dbReference type="InterPro" id="IPR023026">
    <property type="entry name" value="Trp_synth_beta/beta-like"/>
</dbReference>
<dbReference type="OMA" id="MCWDAEL"/>
<feature type="domain" description="Tryptophan synthase beta chain-like PALP" evidence="11">
    <location>
        <begin position="145"/>
        <end position="453"/>
    </location>
</feature>
<dbReference type="eggNOG" id="KOG1395">
    <property type="taxonomic scope" value="Eukaryota"/>
</dbReference>
<protein>
    <recommendedName>
        <fullName evidence="3 10">Tryptophan synthase</fullName>
        <ecNumber evidence="3 10">4.2.1.20</ecNumber>
    </recommendedName>
</protein>
<keyword evidence="13" id="KW-1185">Reference proteome</keyword>
<dbReference type="PIRSF" id="PIRSF001413">
    <property type="entry name" value="Trp_syn_beta"/>
    <property type="match status" value="1"/>
</dbReference>
<comment type="pathway">
    <text evidence="2 10">Amino-acid biosynthesis; L-tryptophan biosynthesis; L-tryptophan from chorismate: step 5/5.</text>
</comment>
<keyword evidence="7 10" id="KW-0057">Aromatic amino acid biosynthesis</keyword>
<sequence>MSSTKIQVRGQPLPRVPARNHRMIINSVVRGVSTKRHHCVSNVLSCKSGPSLDFVPTRTNESQVLRGDSNGRFGRFGGMFVPETLMSRLRDLEDEFTFVLGDHKFQEELTTALRDYVGRETPLYFAERLTEHYKNLARTTVGRDGQTGGPEIYLKREDLSHCGSHKINNALAQAMIARRLGCSRVVAATGAGQHGVATAAACAKLSLECTVFMGTNDIEKQASNVLSMKLLGAQVISVEGTFKDASSEAIRNWVENLYSTYYLSGTVVGPHPCPIMVREFQSMIGKETRRQANQLWGGKPDVLVACVGSGSNALGLFHEFVGDKDVRLVGVEAAGLGLDSGKHSATLAVGDIGVYHGAMSYLLQDDQGQILIPHSVGVGLEYPGVGPEISFLKETGRAEFHTATDQEAVQACMLLSRLEGIIPALEASHALAFLDKLVPTLCDGAKVVVNCSGRGDKDLETLIQRGILPSSK</sequence>
<evidence type="ECO:0000256" key="8">
    <source>
        <dbReference type="ARBA" id="ARBA00023239"/>
    </source>
</evidence>
<evidence type="ECO:0000256" key="2">
    <source>
        <dbReference type="ARBA" id="ARBA00004733"/>
    </source>
</evidence>
<dbReference type="NCBIfam" id="TIGR00263">
    <property type="entry name" value="trpB"/>
    <property type="match status" value="1"/>
</dbReference>
<dbReference type="Proteomes" id="UP000029120">
    <property type="component" value="Chromosome 1"/>
</dbReference>
<keyword evidence="5 10" id="KW-0822">Tryptophan biosynthesis</keyword>
<keyword evidence="4 10" id="KW-0028">Amino-acid biosynthesis</keyword>
<dbReference type="Gene3D" id="3.40.50.1100">
    <property type="match status" value="2"/>
</dbReference>
<dbReference type="OrthoDB" id="10050244at2759"/>
<evidence type="ECO:0000256" key="3">
    <source>
        <dbReference type="ARBA" id="ARBA00012043"/>
    </source>
</evidence>
<dbReference type="AlphaFoldDB" id="A0A087HMT0"/>
<proteinExistence type="inferred from homology"/>
<evidence type="ECO:0000313" key="12">
    <source>
        <dbReference type="EMBL" id="KFK43432.1"/>
    </source>
</evidence>
<dbReference type="EMBL" id="CM002869">
    <property type="protein sequence ID" value="KFK43432.1"/>
    <property type="molecule type" value="Genomic_DNA"/>
</dbReference>